<feature type="domain" description="HTH luxR-type" evidence="4">
    <location>
        <begin position="389"/>
        <end position="454"/>
    </location>
</feature>
<protein>
    <submittedName>
        <fullName evidence="5">Helix-turn-helix transcriptional regulator</fullName>
    </submittedName>
</protein>
<evidence type="ECO:0000256" key="3">
    <source>
        <dbReference type="ARBA" id="ARBA00023163"/>
    </source>
</evidence>
<dbReference type="GO" id="GO:0003677">
    <property type="term" value="F:DNA binding"/>
    <property type="evidence" value="ECO:0007669"/>
    <property type="project" value="UniProtKB-KW"/>
</dbReference>
<keyword evidence="1" id="KW-0805">Transcription regulation</keyword>
<dbReference type="SUPFAM" id="SSF46894">
    <property type="entry name" value="C-terminal effector domain of the bipartite response regulators"/>
    <property type="match status" value="2"/>
</dbReference>
<dbReference type="RefSeq" id="WP_123228276.1">
    <property type="nucleotide sequence ID" value="NZ_RJSE01000007.1"/>
</dbReference>
<comment type="caution">
    <text evidence="5">The sequence shown here is derived from an EMBL/GenBank/DDBJ whole genome shotgun (WGS) entry which is preliminary data.</text>
</comment>
<sequence>MAGLADYVVDALSHDPVAALAEVELHIATSGPSPGASAVLAFIQILNCHFDGALATLPDATGALGDATAGFVAAVCLAEVPAPGQGDPAEEDRRGVHAFVTVEAAMSSGQITLAEELARSFVPGLTAIGGGTFWAWNQVALARSLAFQGRFTEAREEIDLVLEDRRSDQWPAVDRIARGVQAFVAAHAGDPTLSAAYAATLEDELPAPRTYLESASFVLAAFAEQAAGRAAGLDRLVLHGGGGRFLPRFQVVDRIYAYEILVESALARADLLAAGDWLDLAEAYPLDGHDMAGAAVARCRARIAIARDDPETGARESALSRERAAQAGGYLEVLRAQLLQAGASRGVDPAEIAELESVAALAASTGARTLRTWAARELALRGGRLRNVPGLGWEGLTDRQRLVALLAAQGLRNREIGDRLFVSERTVEGHIAAVLDALGAPSRVGIGRYLPPGTSRPSTALDALTPRQHEVARLVATGRTNAEIAATLTISEKTVEKHVADVFLRLKVQSRSAVAAAVRS</sequence>
<dbReference type="Proteomes" id="UP000267128">
    <property type="component" value="Unassembled WGS sequence"/>
</dbReference>
<gene>
    <name evidence="5" type="ORF">EFK50_14795</name>
</gene>
<proteinExistence type="predicted"/>
<dbReference type="PROSITE" id="PS50043">
    <property type="entry name" value="HTH_LUXR_2"/>
    <property type="match status" value="2"/>
</dbReference>
<dbReference type="PANTHER" id="PTHR44688">
    <property type="entry name" value="DNA-BINDING TRANSCRIPTIONAL ACTIVATOR DEVR_DOSR"/>
    <property type="match status" value="1"/>
</dbReference>
<dbReference type="GO" id="GO:0006355">
    <property type="term" value="P:regulation of DNA-templated transcription"/>
    <property type="evidence" value="ECO:0007669"/>
    <property type="project" value="InterPro"/>
</dbReference>
<feature type="domain" description="HTH luxR-type" evidence="4">
    <location>
        <begin position="457"/>
        <end position="520"/>
    </location>
</feature>
<dbReference type="Pfam" id="PF00196">
    <property type="entry name" value="GerE"/>
    <property type="match status" value="2"/>
</dbReference>
<dbReference type="PRINTS" id="PR00038">
    <property type="entry name" value="HTHLUXR"/>
</dbReference>
<evidence type="ECO:0000313" key="6">
    <source>
        <dbReference type="Proteomes" id="UP000267128"/>
    </source>
</evidence>
<reference evidence="5 6" key="1">
    <citation type="submission" date="2018-11" db="EMBL/GenBank/DDBJ databases">
        <authorList>
            <person name="Li F."/>
        </authorList>
    </citation>
    <scope>NUCLEOTIDE SEQUENCE [LARGE SCALE GENOMIC DNA]</scope>
    <source>
        <strain evidence="5 6">Gsoil 097</strain>
    </source>
</reference>
<dbReference type="AlphaFoldDB" id="A0A3N0CHT5"/>
<dbReference type="CDD" id="cd06170">
    <property type="entry name" value="LuxR_C_like"/>
    <property type="match status" value="2"/>
</dbReference>
<dbReference type="Gene3D" id="1.10.10.10">
    <property type="entry name" value="Winged helix-like DNA-binding domain superfamily/Winged helix DNA-binding domain"/>
    <property type="match status" value="2"/>
</dbReference>
<dbReference type="OrthoDB" id="3740988at2"/>
<keyword evidence="6" id="KW-1185">Reference proteome</keyword>
<evidence type="ECO:0000256" key="2">
    <source>
        <dbReference type="ARBA" id="ARBA00023125"/>
    </source>
</evidence>
<organism evidence="5 6">
    <name type="scientific">Nocardioides marmoriginsengisoli</name>
    <dbReference type="NCBI Taxonomy" id="661483"/>
    <lineage>
        <taxon>Bacteria</taxon>
        <taxon>Bacillati</taxon>
        <taxon>Actinomycetota</taxon>
        <taxon>Actinomycetes</taxon>
        <taxon>Propionibacteriales</taxon>
        <taxon>Nocardioidaceae</taxon>
        <taxon>Nocardioides</taxon>
    </lineage>
</organism>
<dbReference type="InterPro" id="IPR016032">
    <property type="entry name" value="Sig_transdc_resp-reg_C-effctor"/>
</dbReference>
<accession>A0A3N0CHT5</accession>
<dbReference type="EMBL" id="RJSE01000007">
    <property type="protein sequence ID" value="RNL62984.1"/>
    <property type="molecule type" value="Genomic_DNA"/>
</dbReference>
<dbReference type="PANTHER" id="PTHR44688:SF16">
    <property type="entry name" value="DNA-BINDING TRANSCRIPTIONAL ACTIVATOR DEVR_DOSR"/>
    <property type="match status" value="1"/>
</dbReference>
<dbReference type="SMART" id="SM00421">
    <property type="entry name" value="HTH_LUXR"/>
    <property type="match status" value="2"/>
</dbReference>
<keyword evidence="3" id="KW-0804">Transcription</keyword>
<dbReference type="InterPro" id="IPR000792">
    <property type="entry name" value="Tscrpt_reg_LuxR_C"/>
</dbReference>
<dbReference type="InterPro" id="IPR036388">
    <property type="entry name" value="WH-like_DNA-bd_sf"/>
</dbReference>
<evidence type="ECO:0000259" key="4">
    <source>
        <dbReference type="PROSITE" id="PS50043"/>
    </source>
</evidence>
<keyword evidence="2" id="KW-0238">DNA-binding</keyword>
<evidence type="ECO:0000256" key="1">
    <source>
        <dbReference type="ARBA" id="ARBA00023015"/>
    </source>
</evidence>
<evidence type="ECO:0000313" key="5">
    <source>
        <dbReference type="EMBL" id="RNL62984.1"/>
    </source>
</evidence>
<name>A0A3N0CHT5_9ACTN</name>